<evidence type="ECO:0000256" key="6">
    <source>
        <dbReference type="ARBA" id="ARBA00023136"/>
    </source>
</evidence>
<feature type="transmembrane region" description="Helical" evidence="7">
    <location>
        <begin position="77"/>
        <end position="105"/>
    </location>
</feature>
<keyword evidence="6 7" id="KW-0472">Membrane</keyword>
<comment type="similarity">
    <text evidence="7">Belongs to the binding-protein-dependent transport system permease family.</text>
</comment>
<name>A0A7L5AMX8_9MICO</name>
<feature type="domain" description="ABC transmembrane type-1" evidence="8">
    <location>
        <begin position="81"/>
        <end position="276"/>
    </location>
</feature>
<feature type="transmembrane region" description="Helical" evidence="7">
    <location>
        <begin position="7"/>
        <end position="25"/>
    </location>
</feature>
<feature type="transmembrane region" description="Helical" evidence="7">
    <location>
        <begin position="117"/>
        <end position="140"/>
    </location>
</feature>
<feature type="transmembrane region" description="Helical" evidence="7">
    <location>
        <begin position="259"/>
        <end position="280"/>
    </location>
</feature>
<dbReference type="PANTHER" id="PTHR30151">
    <property type="entry name" value="ALKANE SULFONATE ABC TRANSPORTER-RELATED, MEMBRANE SUBUNIT"/>
    <property type="match status" value="1"/>
</dbReference>
<evidence type="ECO:0000256" key="2">
    <source>
        <dbReference type="ARBA" id="ARBA00022448"/>
    </source>
</evidence>
<feature type="transmembrane region" description="Helical" evidence="7">
    <location>
        <begin position="152"/>
        <end position="172"/>
    </location>
</feature>
<reference evidence="9 10" key="1">
    <citation type="submission" date="2016-09" db="EMBL/GenBank/DDBJ databases">
        <title>Complete genome sequence of microbes from the polar regions.</title>
        <authorList>
            <person name="Liao L."/>
            <person name="Chen B."/>
        </authorList>
    </citation>
    <scope>NUCLEOTIDE SEQUENCE [LARGE SCALE GENOMIC DNA]</scope>
    <source>
        <strain evidence="9 10">ZS314</strain>
    </source>
</reference>
<feature type="transmembrane region" description="Helical" evidence="7">
    <location>
        <begin position="184"/>
        <end position="202"/>
    </location>
</feature>
<evidence type="ECO:0000313" key="10">
    <source>
        <dbReference type="Proteomes" id="UP000464507"/>
    </source>
</evidence>
<keyword evidence="2 7" id="KW-0813">Transport</keyword>
<gene>
    <name evidence="9" type="ORF">BHD05_14600</name>
</gene>
<dbReference type="InterPro" id="IPR000515">
    <property type="entry name" value="MetI-like"/>
</dbReference>
<sequence>MTGLARRIGLGALAIVLLGVIWELYKAVGPAEGVDVAGLQLLPRTTDLAMPHIWDMIARALEPVNSSEGSPPVWTSVLLAGLSSLGTASVGLLIGSIVGFGLALLMQRFRVAESAVLPWLVLSQTVPLIALAPLIVSWGGRVQIGTFEWERWMSVAVIAAYLAFFPVAVGALRGLQSPDEINVELFHAYATGWWATLIHLRLPASVPYLLPALRLGAASAIIGTVVAEVSTGAKGGIGRLIIEYAQSGSSDPAKAYSPIAVAVIMGLAAAAIVALAGATLKRYRRNEVTA</sequence>
<keyword evidence="3" id="KW-1003">Cell membrane</keyword>
<dbReference type="Proteomes" id="UP000464507">
    <property type="component" value="Chromosome"/>
</dbReference>
<dbReference type="EMBL" id="CP017146">
    <property type="protein sequence ID" value="QHO70694.1"/>
    <property type="molecule type" value="Genomic_DNA"/>
</dbReference>
<dbReference type="OrthoDB" id="4926350at2"/>
<dbReference type="Gene3D" id="1.10.3720.10">
    <property type="entry name" value="MetI-like"/>
    <property type="match status" value="1"/>
</dbReference>
<evidence type="ECO:0000259" key="8">
    <source>
        <dbReference type="PROSITE" id="PS50928"/>
    </source>
</evidence>
<dbReference type="GO" id="GO:0055085">
    <property type="term" value="P:transmembrane transport"/>
    <property type="evidence" value="ECO:0007669"/>
    <property type="project" value="InterPro"/>
</dbReference>
<dbReference type="PANTHER" id="PTHR30151:SF41">
    <property type="entry name" value="ABC TRANSPORTER PERMEASE PROTEIN"/>
    <property type="match status" value="1"/>
</dbReference>
<protein>
    <submittedName>
        <fullName evidence="9">ABC transporter permease</fullName>
    </submittedName>
</protein>
<proteinExistence type="inferred from homology"/>
<evidence type="ECO:0000313" key="9">
    <source>
        <dbReference type="EMBL" id="QHO70694.1"/>
    </source>
</evidence>
<dbReference type="RefSeq" id="WP_161887089.1">
    <property type="nucleotide sequence ID" value="NZ_CP017146.1"/>
</dbReference>
<dbReference type="Pfam" id="PF00528">
    <property type="entry name" value="BPD_transp_1"/>
    <property type="match status" value="1"/>
</dbReference>
<evidence type="ECO:0000256" key="7">
    <source>
        <dbReference type="RuleBase" id="RU363032"/>
    </source>
</evidence>
<organism evidence="9 10">
    <name type="scientific">Marisediminicola antarctica</name>
    <dbReference type="NCBI Taxonomy" id="674079"/>
    <lineage>
        <taxon>Bacteria</taxon>
        <taxon>Bacillati</taxon>
        <taxon>Actinomycetota</taxon>
        <taxon>Actinomycetes</taxon>
        <taxon>Micrococcales</taxon>
        <taxon>Microbacteriaceae</taxon>
        <taxon>Marisediminicola</taxon>
    </lineage>
</organism>
<keyword evidence="5 7" id="KW-1133">Transmembrane helix</keyword>
<keyword evidence="4 7" id="KW-0812">Transmembrane</keyword>
<evidence type="ECO:0000256" key="3">
    <source>
        <dbReference type="ARBA" id="ARBA00022475"/>
    </source>
</evidence>
<evidence type="ECO:0000256" key="1">
    <source>
        <dbReference type="ARBA" id="ARBA00004651"/>
    </source>
</evidence>
<accession>A0A7L5AMX8</accession>
<dbReference type="PROSITE" id="PS50928">
    <property type="entry name" value="ABC_TM1"/>
    <property type="match status" value="1"/>
</dbReference>
<dbReference type="AlphaFoldDB" id="A0A7L5AMX8"/>
<keyword evidence="10" id="KW-1185">Reference proteome</keyword>
<dbReference type="SUPFAM" id="SSF161098">
    <property type="entry name" value="MetI-like"/>
    <property type="match status" value="1"/>
</dbReference>
<dbReference type="InterPro" id="IPR035906">
    <property type="entry name" value="MetI-like_sf"/>
</dbReference>
<comment type="subcellular location">
    <subcellularLocation>
        <location evidence="1 7">Cell membrane</location>
        <topology evidence="1 7">Multi-pass membrane protein</topology>
    </subcellularLocation>
</comment>
<dbReference type="GO" id="GO:0005886">
    <property type="term" value="C:plasma membrane"/>
    <property type="evidence" value="ECO:0007669"/>
    <property type="project" value="UniProtKB-SubCell"/>
</dbReference>
<evidence type="ECO:0000256" key="4">
    <source>
        <dbReference type="ARBA" id="ARBA00022692"/>
    </source>
</evidence>
<dbReference type="KEGG" id="mant:BHD05_14600"/>
<evidence type="ECO:0000256" key="5">
    <source>
        <dbReference type="ARBA" id="ARBA00022989"/>
    </source>
</evidence>